<dbReference type="EMBL" id="CH476615">
    <property type="protein sequence ID" value="EEP77984.1"/>
    <property type="molecule type" value="Genomic_DNA"/>
</dbReference>
<evidence type="ECO:0000256" key="8">
    <source>
        <dbReference type="ARBA" id="ARBA00023128"/>
    </source>
</evidence>
<dbReference type="FunFam" id="1.20.1300.10:FF:000007">
    <property type="entry name" value="Succinate dehydrogenase [ubiquinone] cytochrome b small subunit"/>
    <property type="match status" value="1"/>
</dbReference>
<evidence type="ECO:0000256" key="10">
    <source>
        <dbReference type="PIRSR" id="PIRSR607992-1"/>
    </source>
</evidence>
<dbReference type="STRING" id="336963.C4JI87"/>
<organism evidence="13 14">
    <name type="scientific">Uncinocarpus reesii (strain UAMH 1704)</name>
    <dbReference type="NCBI Taxonomy" id="336963"/>
    <lineage>
        <taxon>Eukaryota</taxon>
        <taxon>Fungi</taxon>
        <taxon>Dikarya</taxon>
        <taxon>Ascomycota</taxon>
        <taxon>Pezizomycotina</taxon>
        <taxon>Eurotiomycetes</taxon>
        <taxon>Eurotiomycetidae</taxon>
        <taxon>Onygenales</taxon>
        <taxon>Onygenaceae</taxon>
        <taxon>Uncinocarpus</taxon>
    </lineage>
</organism>
<feature type="binding site" evidence="10">
    <location>
        <position position="446"/>
    </location>
    <ligand>
        <name>a ubiquinone</name>
        <dbReference type="ChEBI" id="CHEBI:16389"/>
        <note>ligand shared with IP/SDHB</note>
    </ligand>
</feature>
<keyword evidence="14" id="KW-1185">Reference proteome</keyword>
<dbReference type="CDD" id="cd05288">
    <property type="entry name" value="PGDH"/>
    <property type="match status" value="1"/>
</dbReference>
<keyword evidence="11" id="KW-0479">Metal-binding</keyword>
<dbReference type="InterPro" id="IPR045010">
    <property type="entry name" value="MDR_fam"/>
</dbReference>
<dbReference type="SUPFAM" id="SSF51735">
    <property type="entry name" value="NAD(P)-binding Rossmann-fold domains"/>
    <property type="match status" value="1"/>
</dbReference>
<evidence type="ECO:0000256" key="11">
    <source>
        <dbReference type="PIRSR" id="PIRSR607992-2"/>
    </source>
</evidence>
<dbReference type="InParanoid" id="C4JI87"/>
<dbReference type="VEuPathDB" id="FungiDB:UREG_02833"/>
<dbReference type="InterPro" id="IPR036291">
    <property type="entry name" value="NAD(P)-bd_dom_sf"/>
</dbReference>
<proteinExistence type="inferred from homology"/>
<evidence type="ECO:0000256" key="5">
    <source>
        <dbReference type="ARBA" id="ARBA00022946"/>
    </source>
</evidence>
<evidence type="ECO:0000256" key="7">
    <source>
        <dbReference type="ARBA" id="ARBA00023002"/>
    </source>
</evidence>
<evidence type="ECO:0000256" key="2">
    <source>
        <dbReference type="ARBA" id="ARBA00007294"/>
    </source>
</evidence>
<dbReference type="PANTHER" id="PTHR43205">
    <property type="entry name" value="PROSTAGLANDIN REDUCTASE"/>
    <property type="match status" value="1"/>
</dbReference>
<keyword evidence="8" id="KW-0496">Mitochondrion</keyword>
<keyword evidence="7" id="KW-0560">Oxidoreductase</keyword>
<reference evidence="14" key="1">
    <citation type="journal article" date="2009" name="Genome Res.">
        <title>Comparative genomic analyses of the human fungal pathogens Coccidioides and their relatives.</title>
        <authorList>
            <person name="Sharpton T.J."/>
            <person name="Stajich J.E."/>
            <person name="Rounsley S.D."/>
            <person name="Gardner M.J."/>
            <person name="Wortman J.R."/>
            <person name="Jordar V.S."/>
            <person name="Maiti R."/>
            <person name="Kodira C.D."/>
            <person name="Neafsey D.E."/>
            <person name="Zeng Q."/>
            <person name="Hung C.-Y."/>
            <person name="McMahan C."/>
            <person name="Muszewska A."/>
            <person name="Grynberg M."/>
            <person name="Mandel M.A."/>
            <person name="Kellner E.M."/>
            <person name="Barker B.M."/>
            <person name="Galgiani J.N."/>
            <person name="Orbach M.J."/>
            <person name="Kirkland T.N."/>
            <person name="Cole G.T."/>
            <person name="Henn M.R."/>
            <person name="Birren B.W."/>
            <person name="Taylor J.W."/>
        </authorList>
    </citation>
    <scope>NUCLEOTIDE SEQUENCE [LARGE SCALE GENOMIC DNA]</scope>
    <source>
        <strain evidence="14">UAMH 1704</strain>
    </source>
</reference>
<dbReference type="Gene3D" id="3.90.180.10">
    <property type="entry name" value="Medium-chain alcohol dehydrogenases, catalytic domain"/>
    <property type="match status" value="1"/>
</dbReference>
<comment type="subcellular location">
    <subcellularLocation>
        <location evidence="1">Mitochondrion inner membrane</location>
        <topology evidence="1">Multi-pass membrane protein</topology>
    </subcellularLocation>
</comment>
<dbReference type="GO" id="GO:0098796">
    <property type="term" value="C:membrane protein complex"/>
    <property type="evidence" value="ECO:0007669"/>
    <property type="project" value="UniProtKB-ARBA"/>
</dbReference>
<evidence type="ECO:0000256" key="9">
    <source>
        <dbReference type="ARBA" id="ARBA00023136"/>
    </source>
</evidence>
<keyword evidence="5" id="KW-0809">Transit peptide</keyword>
<dbReference type="InterPro" id="IPR041694">
    <property type="entry name" value="ADH_N_2"/>
</dbReference>
<keyword evidence="11" id="KW-0408">Iron</keyword>
<dbReference type="RefSeq" id="XP_002543317.1">
    <property type="nucleotide sequence ID" value="XM_002543271.1"/>
</dbReference>
<evidence type="ECO:0000313" key="13">
    <source>
        <dbReference type="EMBL" id="EEP77984.1"/>
    </source>
</evidence>
<dbReference type="InterPro" id="IPR034804">
    <property type="entry name" value="SQR/QFR_C/D"/>
</dbReference>
<keyword evidence="4" id="KW-0999">Mitochondrion inner membrane</keyword>
<dbReference type="eggNOG" id="KOG4097">
    <property type="taxonomic scope" value="Eukaryota"/>
</dbReference>
<evidence type="ECO:0000256" key="4">
    <source>
        <dbReference type="ARBA" id="ARBA00022792"/>
    </source>
</evidence>
<dbReference type="PANTHER" id="PTHR43205:SF7">
    <property type="entry name" value="PROSTAGLANDIN REDUCTASE 1"/>
    <property type="match status" value="1"/>
</dbReference>
<dbReference type="InterPro" id="IPR011032">
    <property type="entry name" value="GroES-like_sf"/>
</dbReference>
<dbReference type="Pfam" id="PF05328">
    <property type="entry name" value="CybS"/>
    <property type="match status" value="1"/>
</dbReference>
<evidence type="ECO:0000256" key="3">
    <source>
        <dbReference type="ARBA" id="ARBA00022692"/>
    </source>
</evidence>
<keyword evidence="6" id="KW-1133">Transmembrane helix</keyword>
<dbReference type="GO" id="GO:0046872">
    <property type="term" value="F:metal ion binding"/>
    <property type="evidence" value="ECO:0007669"/>
    <property type="project" value="UniProtKB-KW"/>
</dbReference>
<protein>
    <submittedName>
        <fullName evidence="13">Succinate dehydrogenase cytochrome b small subunit</fullName>
    </submittedName>
</protein>
<dbReference type="InterPro" id="IPR007992">
    <property type="entry name" value="CybS"/>
</dbReference>
<dbReference type="Pfam" id="PF16884">
    <property type="entry name" value="ADH_N_2"/>
    <property type="match status" value="1"/>
</dbReference>
<dbReference type="GO" id="GO:0005743">
    <property type="term" value="C:mitochondrial inner membrane"/>
    <property type="evidence" value="ECO:0007669"/>
    <property type="project" value="UniProtKB-SubCell"/>
</dbReference>
<evidence type="ECO:0000313" key="14">
    <source>
        <dbReference type="Proteomes" id="UP000002058"/>
    </source>
</evidence>
<evidence type="ECO:0000256" key="1">
    <source>
        <dbReference type="ARBA" id="ARBA00004448"/>
    </source>
</evidence>
<dbReference type="eggNOG" id="KOG1196">
    <property type="taxonomic scope" value="Eukaryota"/>
</dbReference>
<comment type="similarity">
    <text evidence="2">Belongs to the CybS family.</text>
</comment>
<accession>C4JI87</accession>
<dbReference type="GeneID" id="8437622"/>
<dbReference type="GO" id="GO:0016628">
    <property type="term" value="F:oxidoreductase activity, acting on the CH-CH group of donors, NAD or NADP as acceptor"/>
    <property type="evidence" value="ECO:0007669"/>
    <property type="project" value="InterPro"/>
</dbReference>
<keyword evidence="3" id="KW-0812">Transmembrane</keyword>
<dbReference type="CDD" id="cd03496">
    <property type="entry name" value="SQR_TypeC_CybS"/>
    <property type="match status" value="1"/>
</dbReference>
<dbReference type="SUPFAM" id="SSF50129">
    <property type="entry name" value="GroES-like"/>
    <property type="match status" value="1"/>
</dbReference>
<name>C4JI87_UNCRE</name>
<keyword evidence="9" id="KW-0472">Membrane</keyword>
<feature type="binding site" description="axial binding residue" evidence="11">
    <location>
        <position position="434"/>
    </location>
    <ligand>
        <name>heme b</name>
        <dbReference type="ChEBI" id="CHEBI:60344"/>
        <note>ligand shared with SDHC</note>
    </ligand>
    <ligandPart>
        <name>Fe</name>
        <dbReference type="ChEBI" id="CHEBI:18248"/>
    </ligandPart>
</feature>
<sequence>MATENRALIYQKVPTEFPIPGEHLTIEKVPFDEHVPDGGVTVQSLYTSFDPYMRGGMRPNTVKSYRPPYETGKPLPSLSILKVLKSNNDKFKPGDVVLGFMPIQEYVTLSAEAAQGLRPLENPLGLSDLRYFLGALGMPGLTAYSSLMEIGKPKKGETIFISSAAGAVGQVVGQIAKHEGLKRLAPEGLDIYYENVGGEHLEAAIDAMNDFGRIVACGMISQYNLKPEDRYPVKNIFLTVSKRLTIRGFIVSDPGMGDKWANEHRERVSQWIKEGSFRPMTYETAGIENAPKGLAGFYLSMASIIRPSAPALRQTCITFSSSARRAAFYSTKSPFAAIATVKPVQLQKKNGSMKIAQFHATSKRDILPPEPQVVKGTVNDAAPIPPTSPTHGSYHWDFERLVAISLIPLTITPFAAGSLNPVTDAILCGALVLHSHIGFQALIVDYLPARRVPKTRALCVWALRLATLTVAVGLYEFETNDVGITEAIKRIWKA</sequence>
<evidence type="ECO:0000256" key="6">
    <source>
        <dbReference type="ARBA" id="ARBA00022989"/>
    </source>
</evidence>
<feature type="domain" description="Oxidoreductase N-terminal" evidence="12">
    <location>
        <begin position="27"/>
        <end position="114"/>
    </location>
</feature>
<dbReference type="Proteomes" id="UP000002058">
    <property type="component" value="Unassembled WGS sequence"/>
</dbReference>
<dbReference type="KEGG" id="ure:UREG_02833"/>
<dbReference type="Gene3D" id="3.40.50.720">
    <property type="entry name" value="NAD(P)-binding Rossmann-like Domain"/>
    <property type="match status" value="2"/>
</dbReference>
<dbReference type="Gene3D" id="1.20.1300.10">
    <property type="entry name" value="Fumarate reductase/succinate dehydrogenase, transmembrane subunit"/>
    <property type="match status" value="1"/>
</dbReference>
<evidence type="ECO:0000259" key="12">
    <source>
        <dbReference type="Pfam" id="PF16884"/>
    </source>
</evidence>
<dbReference type="AlphaFoldDB" id="C4JI87"/>
<gene>
    <name evidence="13" type="ORF">UREG_02833</name>
</gene>
<dbReference type="SUPFAM" id="SSF81343">
    <property type="entry name" value="Fumarate reductase respiratory complex transmembrane subunits"/>
    <property type="match status" value="1"/>
</dbReference>
<dbReference type="HOGENOM" id="CLU_552304_0_0_1"/>
<dbReference type="OrthoDB" id="809632at2759"/>